<evidence type="ECO:0000256" key="11">
    <source>
        <dbReference type="HAMAP-Rule" id="MF_01393"/>
    </source>
</evidence>
<dbReference type="CDD" id="cd00310">
    <property type="entry name" value="ATP-synt_Fo_a_6"/>
    <property type="match status" value="1"/>
</dbReference>
<feature type="transmembrane region" description="Helical" evidence="11">
    <location>
        <begin position="45"/>
        <end position="64"/>
    </location>
</feature>
<feature type="transmembrane region" description="Helical" evidence="11">
    <location>
        <begin position="263"/>
        <end position="292"/>
    </location>
</feature>
<evidence type="ECO:0000256" key="7">
    <source>
        <dbReference type="ARBA" id="ARBA00022989"/>
    </source>
</evidence>
<dbReference type="Gene3D" id="1.20.120.220">
    <property type="entry name" value="ATP synthase, F0 complex, subunit A"/>
    <property type="match status" value="1"/>
</dbReference>
<dbReference type="PROSITE" id="PS00449">
    <property type="entry name" value="ATPASE_A"/>
    <property type="match status" value="1"/>
</dbReference>
<comment type="subcellular location">
    <subcellularLocation>
        <location evidence="11 12">Cell membrane</location>
        <topology evidence="11 12">Multi-pass membrane protein</topology>
    </subcellularLocation>
    <subcellularLocation>
        <location evidence="1">Membrane</location>
        <topology evidence="1">Multi-pass membrane protein</topology>
    </subcellularLocation>
</comment>
<evidence type="ECO:0000256" key="8">
    <source>
        <dbReference type="ARBA" id="ARBA00023065"/>
    </source>
</evidence>
<comment type="similarity">
    <text evidence="2 11 12">Belongs to the ATPase A chain family.</text>
</comment>
<dbReference type="NCBIfam" id="TIGR01131">
    <property type="entry name" value="ATP_synt_6_or_A"/>
    <property type="match status" value="1"/>
</dbReference>
<dbReference type="RefSeq" id="WP_170022315.1">
    <property type="nucleotide sequence ID" value="NZ_JABCSC020000003.1"/>
</dbReference>
<evidence type="ECO:0000256" key="12">
    <source>
        <dbReference type="RuleBase" id="RU000483"/>
    </source>
</evidence>
<evidence type="ECO:0000256" key="2">
    <source>
        <dbReference type="ARBA" id="ARBA00006810"/>
    </source>
</evidence>
<dbReference type="Pfam" id="PF00119">
    <property type="entry name" value="ATP-synt_A"/>
    <property type="match status" value="1"/>
</dbReference>
<dbReference type="InterPro" id="IPR000568">
    <property type="entry name" value="ATP_synth_F0_asu"/>
</dbReference>
<dbReference type="HAMAP" id="MF_01393">
    <property type="entry name" value="ATP_synth_a_bact"/>
    <property type="match status" value="1"/>
</dbReference>
<evidence type="ECO:0000256" key="4">
    <source>
        <dbReference type="ARBA" id="ARBA00022547"/>
    </source>
</evidence>
<reference evidence="13 14" key="1">
    <citation type="submission" date="2020-06" db="EMBL/GenBank/DDBJ databases">
        <title>Draft genome of Uliginosibacterium sp. IMCC34675.</title>
        <authorList>
            <person name="Song J."/>
        </authorList>
    </citation>
    <scope>NUCLEOTIDE SEQUENCE [LARGE SCALE GENOMIC DNA]</scope>
    <source>
        <strain evidence="13 14">IMCC34675</strain>
    </source>
</reference>
<dbReference type="PANTHER" id="PTHR42823:SF3">
    <property type="entry name" value="ATP SYNTHASE SUBUNIT A, CHLOROPLASTIC"/>
    <property type="match status" value="1"/>
</dbReference>
<feature type="transmembrane region" description="Helical" evidence="11">
    <location>
        <begin position="102"/>
        <end position="120"/>
    </location>
</feature>
<comment type="caution">
    <text evidence="13">The sequence shown here is derived from an EMBL/GenBank/DDBJ whole genome shotgun (WGS) entry which is preliminary data.</text>
</comment>
<keyword evidence="6 11" id="KW-0375">Hydrogen ion transport</keyword>
<keyword evidence="9 11" id="KW-0472">Membrane</keyword>
<dbReference type="PANTHER" id="PTHR42823">
    <property type="entry name" value="ATP SYNTHASE SUBUNIT A, CHLOROPLASTIC"/>
    <property type="match status" value="1"/>
</dbReference>
<evidence type="ECO:0000313" key="14">
    <source>
        <dbReference type="Proteomes" id="UP000778523"/>
    </source>
</evidence>
<accession>A0ABX2INX0</accession>
<name>A0ABX2INX0_9RHOO</name>
<comment type="function">
    <text evidence="11 12">Key component of the proton channel; it plays a direct role in the translocation of protons across the membrane.</text>
</comment>
<keyword evidence="4 11" id="KW-0138">CF(0)</keyword>
<keyword evidence="14" id="KW-1185">Reference proteome</keyword>
<feature type="transmembrane region" description="Helical" evidence="11">
    <location>
        <begin position="230"/>
        <end position="251"/>
    </location>
</feature>
<evidence type="ECO:0000256" key="9">
    <source>
        <dbReference type="ARBA" id="ARBA00023136"/>
    </source>
</evidence>
<keyword evidence="8 11" id="KW-0406">Ion transport</keyword>
<evidence type="ECO:0000313" key="13">
    <source>
        <dbReference type="EMBL" id="NSL55943.1"/>
    </source>
</evidence>
<dbReference type="EMBL" id="JABCSC020000003">
    <property type="protein sequence ID" value="NSL55943.1"/>
    <property type="molecule type" value="Genomic_DNA"/>
</dbReference>
<dbReference type="Proteomes" id="UP000778523">
    <property type="component" value="Unassembled WGS sequence"/>
</dbReference>
<keyword evidence="11" id="KW-1003">Cell membrane</keyword>
<dbReference type="InterPro" id="IPR035908">
    <property type="entry name" value="F0_ATP_A_sf"/>
</dbReference>
<evidence type="ECO:0000256" key="5">
    <source>
        <dbReference type="ARBA" id="ARBA00022692"/>
    </source>
</evidence>
<gene>
    <name evidence="11 13" type="primary">atpB</name>
    <name evidence="13" type="ORF">HJ583_012960</name>
</gene>
<dbReference type="InterPro" id="IPR045082">
    <property type="entry name" value="ATP_syn_F0_a_bact/chloroplast"/>
</dbReference>
<organism evidence="13 14">
    <name type="scientific">Uliginosibacterium aquaticum</name>
    <dbReference type="NCBI Taxonomy" id="2731212"/>
    <lineage>
        <taxon>Bacteria</taxon>
        <taxon>Pseudomonadati</taxon>
        <taxon>Pseudomonadota</taxon>
        <taxon>Betaproteobacteria</taxon>
        <taxon>Rhodocyclales</taxon>
        <taxon>Zoogloeaceae</taxon>
        <taxon>Uliginosibacterium</taxon>
    </lineage>
</organism>
<keyword evidence="5 11" id="KW-0812">Transmembrane</keyword>
<dbReference type="InterPro" id="IPR023011">
    <property type="entry name" value="ATP_synth_F0_asu_AS"/>
</dbReference>
<evidence type="ECO:0000256" key="10">
    <source>
        <dbReference type="ARBA" id="ARBA00023310"/>
    </source>
</evidence>
<keyword evidence="10 11" id="KW-0066">ATP synthesis</keyword>
<proteinExistence type="inferred from homology"/>
<dbReference type="SUPFAM" id="SSF81336">
    <property type="entry name" value="F1F0 ATP synthase subunit A"/>
    <property type="match status" value="1"/>
</dbReference>
<keyword evidence="7 11" id="KW-1133">Transmembrane helix</keyword>
<evidence type="ECO:0000256" key="3">
    <source>
        <dbReference type="ARBA" id="ARBA00022448"/>
    </source>
</evidence>
<evidence type="ECO:0000256" key="1">
    <source>
        <dbReference type="ARBA" id="ARBA00004141"/>
    </source>
</evidence>
<evidence type="ECO:0000256" key="6">
    <source>
        <dbReference type="ARBA" id="ARBA00022781"/>
    </source>
</evidence>
<keyword evidence="3 11" id="KW-0813">Transport</keyword>
<protein>
    <recommendedName>
        <fullName evidence="11 12">ATP synthase subunit a</fullName>
    </recommendedName>
    <alternativeName>
        <fullName evidence="11">ATP synthase F0 sector subunit a</fullName>
    </alternativeName>
    <alternativeName>
        <fullName evidence="11">F-ATPase subunit 6</fullName>
    </alternativeName>
</protein>
<dbReference type="NCBIfam" id="NF004477">
    <property type="entry name" value="PRK05815.1-1"/>
    <property type="match status" value="1"/>
</dbReference>
<sequence>MAAEHDVAQHTVTAGEYIAHHLTFLNGTGAAQKNLVDFGLINYDTVFWVVFLAVLGGFVLWLAARRASSGVPGRFQAAVELLVEMVGDQAKGLIHSAESRKFVAPLGLTIFVWVFLMNAMDFLPLDLIPRIWEGLYAGMGHDPHHAYMRVVPTADINATMGMSVTVLLICLYYNAKIKGIGGWAHELVSAPFGTSKNPILAVVLGLVNFAMQLIEFAAKTISHGMRLFGNMFAGELIFMLIALMGAAWTGANLPSILLFFGHFVAGFAWAVFHILVVVLQAFIFMMLTLVYVGQAHESH</sequence>